<dbReference type="RefSeq" id="WP_319844786.1">
    <property type="nucleotide sequence ID" value="NZ_JAXAFJ010000006.1"/>
</dbReference>
<comment type="caution">
    <text evidence="2">The sequence shown here is derived from an EMBL/GenBank/DDBJ whole genome shotgun (WGS) entry which is preliminary data.</text>
</comment>
<reference evidence="2 3" key="1">
    <citation type="submission" date="2023-11" db="EMBL/GenBank/DDBJ databases">
        <authorList>
            <person name="Bao R."/>
        </authorList>
    </citation>
    <scope>NUCLEOTIDE SEQUENCE [LARGE SCALE GENOMIC DNA]</scope>
    <source>
        <strain evidence="2 3">PJ23</strain>
    </source>
</reference>
<dbReference type="Pfam" id="PF12146">
    <property type="entry name" value="Hydrolase_4"/>
    <property type="match status" value="1"/>
</dbReference>
<accession>A0ABU4RP90</accession>
<dbReference type="InterPro" id="IPR022742">
    <property type="entry name" value="Hydrolase_4"/>
</dbReference>
<evidence type="ECO:0000259" key="1">
    <source>
        <dbReference type="Pfam" id="PF12146"/>
    </source>
</evidence>
<dbReference type="PANTHER" id="PTHR11614">
    <property type="entry name" value="PHOSPHOLIPASE-RELATED"/>
    <property type="match status" value="1"/>
</dbReference>
<dbReference type="InterPro" id="IPR051044">
    <property type="entry name" value="MAG_DAG_Lipase"/>
</dbReference>
<dbReference type="Gene3D" id="3.40.50.1820">
    <property type="entry name" value="alpha/beta hydrolase"/>
    <property type="match status" value="1"/>
</dbReference>
<keyword evidence="3" id="KW-1185">Reference proteome</keyword>
<dbReference type="SUPFAM" id="SSF53474">
    <property type="entry name" value="alpha/beta-Hydrolases"/>
    <property type="match status" value="1"/>
</dbReference>
<dbReference type="InterPro" id="IPR029058">
    <property type="entry name" value="AB_hydrolase_fold"/>
</dbReference>
<proteinExistence type="predicted"/>
<evidence type="ECO:0000313" key="2">
    <source>
        <dbReference type="EMBL" id="MDX6806660.1"/>
    </source>
</evidence>
<dbReference type="GO" id="GO:0016787">
    <property type="term" value="F:hydrolase activity"/>
    <property type="evidence" value="ECO:0007669"/>
    <property type="project" value="UniProtKB-KW"/>
</dbReference>
<dbReference type="Proteomes" id="UP001274321">
    <property type="component" value="Unassembled WGS sequence"/>
</dbReference>
<keyword evidence="2" id="KW-0378">Hydrolase</keyword>
<protein>
    <submittedName>
        <fullName evidence="2">Alpha/beta hydrolase</fullName>
    </submittedName>
</protein>
<evidence type="ECO:0000313" key="3">
    <source>
        <dbReference type="Proteomes" id="UP001274321"/>
    </source>
</evidence>
<organism evidence="2 3">
    <name type="scientific">Terrihabitans rhizophilus</name>
    <dbReference type="NCBI Taxonomy" id="3092662"/>
    <lineage>
        <taxon>Bacteria</taxon>
        <taxon>Pseudomonadati</taxon>
        <taxon>Pseudomonadota</taxon>
        <taxon>Alphaproteobacteria</taxon>
        <taxon>Hyphomicrobiales</taxon>
        <taxon>Terrihabitans</taxon>
    </lineage>
</organism>
<sequence length="319" mass="34594">MTPPPLFAHPDNPLPDGGVLVPLKAPDGLVLRAARFPAARDAAFKGTVCLFAGRGEFIEKYFETICDLTARGFDVASMDWRGQGGSKAKGSRRGHIKSFDTFQRDIDVFMEDFVRPDCRPPYFALAHSMGGALILEAARRRTTWWERVVLSAPMIGLPGLAGGPLVQRLAALSGLTGLGQLYVPGGSARSSYSGRFENNVLTGDHKRFTRVQTLEHAAPHLVLGAPTLGWLNAAGRAMATFGDPERVAQIRTPTLFVAAGDERVVSNRAMTLLASQMRTAKVVTLPSARHELMMERNAVRNAFFAAFEAFVPGTPTFPD</sequence>
<dbReference type="EMBL" id="JAXAFJ010000006">
    <property type="protein sequence ID" value="MDX6806660.1"/>
    <property type="molecule type" value="Genomic_DNA"/>
</dbReference>
<feature type="domain" description="Serine aminopeptidase S33" evidence="1">
    <location>
        <begin position="45"/>
        <end position="296"/>
    </location>
</feature>
<gene>
    <name evidence="2" type="ORF">SCD90_11350</name>
</gene>
<name>A0ABU4RP90_9HYPH</name>